<keyword evidence="2" id="KW-1185">Reference proteome</keyword>
<name>A0A401UF10_9BACT</name>
<protein>
    <submittedName>
        <fullName evidence="1">Uncharacterized protein</fullName>
    </submittedName>
</protein>
<reference evidence="1 2" key="1">
    <citation type="submission" date="2018-11" db="EMBL/GenBank/DDBJ databases">
        <title>Chryseotalea sanarue gen. nov., sp., nov., a member of the family Cytophagaceae, isolated from a brackish lake in Hamamatsu Japan.</title>
        <authorList>
            <person name="Maejima Y."/>
            <person name="Iino T."/>
            <person name="Muraguchi Y."/>
            <person name="Fukuda K."/>
            <person name="Ohkuma M."/>
            <person name="Moriuchi R."/>
            <person name="Dohra H."/>
            <person name="Kimbara K."/>
            <person name="Shintani M."/>
        </authorList>
    </citation>
    <scope>NUCLEOTIDE SEQUENCE [LARGE SCALE GENOMIC DNA]</scope>
    <source>
        <strain evidence="1 2">Ys</strain>
    </source>
</reference>
<sequence>MGIECKTALDSERLIIALISAELKSRKFFNTLQDLGLDDSWYQPHLDDTILSCLGIDDDTNETFDFYYDVMNKHAEKIDKTKSSVTKQAKAVYKKLKAMKSQR</sequence>
<accession>A0A401UF10</accession>
<proteinExistence type="predicted"/>
<dbReference type="AlphaFoldDB" id="A0A401UF10"/>
<organism evidence="1 2">
    <name type="scientific">Chryseotalea sanaruensis</name>
    <dbReference type="NCBI Taxonomy" id="2482724"/>
    <lineage>
        <taxon>Bacteria</taxon>
        <taxon>Pseudomonadati</taxon>
        <taxon>Bacteroidota</taxon>
        <taxon>Cytophagia</taxon>
        <taxon>Cytophagales</taxon>
        <taxon>Chryseotaleaceae</taxon>
        <taxon>Chryseotalea</taxon>
    </lineage>
</organism>
<comment type="caution">
    <text evidence="1">The sequence shown here is derived from an EMBL/GenBank/DDBJ whole genome shotgun (WGS) entry which is preliminary data.</text>
</comment>
<evidence type="ECO:0000313" key="1">
    <source>
        <dbReference type="EMBL" id="GCC53499.1"/>
    </source>
</evidence>
<gene>
    <name evidence="1" type="ORF">SanaruYs_37440</name>
</gene>
<dbReference type="Proteomes" id="UP000288227">
    <property type="component" value="Unassembled WGS sequence"/>
</dbReference>
<dbReference type="EMBL" id="BHXQ01000008">
    <property type="protein sequence ID" value="GCC53499.1"/>
    <property type="molecule type" value="Genomic_DNA"/>
</dbReference>
<dbReference type="RefSeq" id="WP_127124148.1">
    <property type="nucleotide sequence ID" value="NZ_BHXQ01000008.1"/>
</dbReference>
<evidence type="ECO:0000313" key="2">
    <source>
        <dbReference type="Proteomes" id="UP000288227"/>
    </source>
</evidence>